<evidence type="ECO:0000256" key="9">
    <source>
        <dbReference type="SAM" id="MobiDB-lite"/>
    </source>
</evidence>
<gene>
    <name evidence="12" type="ORF">B4U79_06752</name>
    <name evidence="11" type="ORF">B4U79_08288</name>
</gene>
<comment type="similarity">
    <text evidence="8">Belongs to the exosome component 10/RRP6 family.</text>
</comment>
<keyword evidence="7" id="KW-0539">Nucleus</keyword>
<dbReference type="Pfam" id="PF01612">
    <property type="entry name" value="DNA_pol_A_exo1"/>
    <property type="match status" value="1"/>
</dbReference>
<dbReference type="Gene3D" id="3.30.420.10">
    <property type="entry name" value="Ribonuclease H-like superfamily/Ribonuclease H"/>
    <property type="match status" value="1"/>
</dbReference>
<sequence length="694" mass="80205">MNSNESEENSEIPNLCQSIQKAVLNATKVANSIPLSEFTFYSSFNVFSKVMQHEKKSIDAMVSSLLKNNGMKTFEKRTEIDDKFDVLCDANDVIVDRINNLLDDAQGLKKKDEELIIATLNVNKNTHSLVTQSTASWNKQIGKKQEGIYNLFSAKTIQRPQAKFKDKIDNSNCPFVPRISEKPNSIKPLAILPEIGENGETTYSHPYEFEIEKFEILEHTLVSVTPKIPKPLRETPLHYISTLSELHKMISKLKTCIEIAVDLEHHSYRSFQGFTCLMQISTREDDFIIDTLELRSELHCLNEVFTDPKVVKVFHGADMDVVWLQRDFGVYVVNMFDTGQAAKLLNFAHFSLAYLLKHYCGLETNKKFQLADWRMRPLPDEMVQYAREDTHYLLYVYDRMKNDLISKGNANNNLLRCAFDRSRQVCLKKYEKPLFSESSYLSLVKKSKTILNSRQLFALRELCAWRDKIARLEDESTGYVLPNHMILHIAEVLPRNRSNTDIKVTNELGTQRRPIDLDNFLYSKQDITYIAERGQNLNTLLETGKGDDIDYEKHAENQSRIQDQKYVSLLSFFMSSKSNRRKIKNASLRFINLQQQQQAQNFNDTSQCETSIKSEDEVKVEPRVEKIHEHFIDLMLQSKETAEETNTTNKEVTSEEIPENVPLRDIITSKRKKKKRPLPDIPCNSIASVMHKIE</sequence>
<dbReference type="SMART" id="SM00474">
    <property type="entry name" value="35EXOc"/>
    <property type="match status" value="1"/>
</dbReference>
<evidence type="ECO:0000313" key="11">
    <source>
        <dbReference type="EMBL" id="RWS16335.1"/>
    </source>
</evidence>
<dbReference type="InterPro" id="IPR002121">
    <property type="entry name" value="HRDC_dom"/>
</dbReference>
<dbReference type="EMBL" id="NCKU01000245">
    <property type="protein sequence ID" value="RWS16335.1"/>
    <property type="molecule type" value="Genomic_DNA"/>
</dbReference>
<dbReference type="InterPro" id="IPR049559">
    <property type="entry name" value="Rrp6p-like_exo"/>
</dbReference>
<dbReference type="GO" id="GO:0071036">
    <property type="term" value="P:nuclear polyadenylation-dependent snoRNA catabolic process"/>
    <property type="evidence" value="ECO:0007669"/>
    <property type="project" value="TreeGrafter"/>
</dbReference>
<dbReference type="InterPro" id="IPR044876">
    <property type="entry name" value="HRDC_dom_sf"/>
</dbReference>
<dbReference type="GO" id="GO:0071037">
    <property type="term" value="P:nuclear polyadenylation-dependent snRNA catabolic process"/>
    <property type="evidence" value="ECO:0007669"/>
    <property type="project" value="TreeGrafter"/>
</dbReference>
<accession>A0A3S3P749</accession>
<keyword evidence="5" id="KW-0271">Exosome</keyword>
<evidence type="ECO:0000256" key="4">
    <source>
        <dbReference type="ARBA" id="ARBA00022801"/>
    </source>
</evidence>
<protein>
    <submittedName>
        <fullName evidence="11">Exosome component 10-like protein</fullName>
    </submittedName>
</protein>
<dbReference type="PANTHER" id="PTHR12124:SF47">
    <property type="entry name" value="EXOSOME COMPONENT 10"/>
    <property type="match status" value="1"/>
</dbReference>
<feature type="region of interest" description="Disordered" evidence="9">
    <location>
        <begin position="670"/>
        <end position="694"/>
    </location>
</feature>
<evidence type="ECO:0000256" key="8">
    <source>
        <dbReference type="ARBA" id="ARBA00043957"/>
    </source>
</evidence>
<dbReference type="Pfam" id="PF00570">
    <property type="entry name" value="HRDC"/>
    <property type="match status" value="1"/>
</dbReference>
<evidence type="ECO:0000256" key="7">
    <source>
        <dbReference type="ARBA" id="ARBA00023242"/>
    </source>
</evidence>
<keyword evidence="3" id="KW-0540">Nuclease</keyword>
<keyword evidence="13" id="KW-1185">Reference proteome</keyword>
<dbReference type="CDD" id="cd06147">
    <property type="entry name" value="Rrp6p_like_exo"/>
    <property type="match status" value="1"/>
</dbReference>
<dbReference type="GO" id="GO:0071051">
    <property type="term" value="P:poly(A)-dependent snoRNA 3'-end processing"/>
    <property type="evidence" value="ECO:0007669"/>
    <property type="project" value="TreeGrafter"/>
</dbReference>
<evidence type="ECO:0000256" key="5">
    <source>
        <dbReference type="ARBA" id="ARBA00022835"/>
    </source>
</evidence>
<dbReference type="Proteomes" id="UP000285301">
    <property type="component" value="Unassembled WGS sequence"/>
</dbReference>
<feature type="domain" description="HRDC" evidence="10">
    <location>
        <begin position="452"/>
        <end position="534"/>
    </location>
</feature>
<dbReference type="Pfam" id="PF08066">
    <property type="entry name" value="PMC2NT"/>
    <property type="match status" value="1"/>
</dbReference>
<comment type="subcellular location">
    <subcellularLocation>
        <location evidence="1">Nucleus</location>
    </subcellularLocation>
</comment>
<keyword evidence="4" id="KW-0378">Hydrolase</keyword>
<keyword evidence="6" id="KW-0269">Exonuclease</keyword>
<dbReference type="InterPro" id="IPR036397">
    <property type="entry name" value="RNaseH_sf"/>
</dbReference>
<dbReference type="PANTHER" id="PTHR12124">
    <property type="entry name" value="POLYMYOSITIS/SCLERODERMA AUTOANTIGEN-RELATED"/>
    <property type="match status" value="1"/>
</dbReference>
<evidence type="ECO:0000313" key="12">
    <source>
        <dbReference type="EMBL" id="RWS16848.1"/>
    </source>
</evidence>
<dbReference type="InterPro" id="IPR012588">
    <property type="entry name" value="Exosome-assoc_fac_Rrp6_N"/>
</dbReference>
<dbReference type="InterPro" id="IPR045092">
    <property type="entry name" value="Rrp6-like"/>
</dbReference>
<dbReference type="SUPFAM" id="SSF47819">
    <property type="entry name" value="HRDC-like"/>
    <property type="match status" value="1"/>
</dbReference>
<evidence type="ECO:0000256" key="2">
    <source>
        <dbReference type="ARBA" id="ARBA00022552"/>
    </source>
</evidence>
<dbReference type="GO" id="GO:0000176">
    <property type="term" value="C:nuclear exosome (RNase complex)"/>
    <property type="evidence" value="ECO:0007669"/>
    <property type="project" value="InterPro"/>
</dbReference>
<evidence type="ECO:0000313" key="13">
    <source>
        <dbReference type="Proteomes" id="UP000285301"/>
    </source>
</evidence>
<proteinExistence type="inferred from homology"/>
<dbReference type="PROSITE" id="PS50967">
    <property type="entry name" value="HRDC"/>
    <property type="match status" value="1"/>
</dbReference>
<name>A0A3S3P749_9ACAR</name>
<feature type="non-terminal residue" evidence="11">
    <location>
        <position position="694"/>
    </location>
</feature>
<dbReference type="InterPro" id="IPR002562">
    <property type="entry name" value="3'-5'_exonuclease_dom"/>
</dbReference>
<reference evidence="11" key="2">
    <citation type="submission" date="2018-11" db="EMBL/GenBank/DDBJ databases">
        <title>Trombidioid mite genomics.</title>
        <authorList>
            <person name="Dong X."/>
        </authorList>
    </citation>
    <scope>NUCLEOTIDE SEQUENCE</scope>
    <source>
        <strain evidence="11">UoL-WK</strain>
    </source>
</reference>
<dbReference type="InterPro" id="IPR010997">
    <property type="entry name" value="HRDC-like_sf"/>
</dbReference>
<evidence type="ECO:0000256" key="1">
    <source>
        <dbReference type="ARBA" id="ARBA00004123"/>
    </source>
</evidence>
<dbReference type="EMBL" id="NCKU01000158">
    <property type="protein sequence ID" value="RWS16848.1"/>
    <property type="molecule type" value="Genomic_DNA"/>
</dbReference>
<dbReference type="GO" id="GO:0005730">
    <property type="term" value="C:nucleolus"/>
    <property type="evidence" value="ECO:0007669"/>
    <property type="project" value="TreeGrafter"/>
</dbReference>
<dbReference type="InterPro" id="IPR012337">
    <property type="entry name" value="RNaseH-like_sf"/>
</dbReference>
<dbReference type="OrthoDB" id="2250022at2759"/>
<reference evidence="11 13" key="1">
    <citation type="journal article" date="2018" name="Gigascience">
        <title>Genomes of trombidid mites reveal novel predicted allergens and laterally-transferred genes associated with secondary metabolism.</title>
        <authorList>
            <person name="Dong X."/>
            <person name="Chaisiri K."/>
            <person name="Xia D."/>
            <person name="Armstrong S.D."/>
            <person name="Fang Y."/>
            <person name="Donnelly M.J."/>
            <person name="Kadowaki T."/>
            <person name="McGarry J.W."/>
            <person name="Darby A.C."/>
            <person name="Makepeace B.L."/>
        </authorList>
    </citation>
    <scope>NUCLEOTIDE SEQUENCE [LARGE SCALE GENOMIC DNA]</scope>
    <source>
        <strain evidence="11">UoL-WK</strain>
    </source>
</reference>
<dbReference type="GO" id="GO:0071044">
    <property type="term" value="P:histone mRNA catabolic process"/>
    <property type="evidence" value="ECO:0007669"/>
    <property type="project" value="TreeGrafter"/>
</dbReference>
<keyword evidence="2" id="KW-0698">rRNA processing</keyword>
<comment type="caution">
    <text evidence="11">The sequence shown here is derived from an EMBL/GenBank/DDBJ whole genome shotgun (WGS) entry which is preliminary data.</text>
</comment>
<dbReference type="GO" id="GO:0000175">
    <property type="term" value="F:3'-5'-RNA exonuclease activity"/>
    <property type="evidence" value="ECO:0007669"/>
    <property type="project" value="InterPro"/>
</dbReference>
<dbReference type="GO" id="GO:0000166">
    <property type="term" value="F:nucleotide binding"/>
    <property type="evidence" value="ECO:0007669"/>
    <property type="project" value="InterPro"/>
</dbReference>
<dbReference type="SUPFAM" id="SSF53098">
    <property type="entry name" value="Ribonuclease H-like"/>
    <property type="match status" value="1"/>
</dbReference>
<dbReference type="GO" id="GO:0071040">
    <property type="term" value="P:nuclear polyadenylation-dependent antisense transcript catabolic process"/>
    <property type="evidence" value="ECO:0007669"/>
    <property type="project" value="TreeGrafter"/>
</dbReference>
<evidence type="ECO:0000256" key="3">
    <source>
        <dbReference type="ARBA" id="ARBA00022722"/>
    </source>
</evidence>
<dbReference type="GO" id="GO:0003727">
    <property type="term" value="F:single-stranded RNA binding"/>
    <property type="evidence" value="ECO:0007669"/>
    <property type="project" value="TreeGrafter"/>
</dbReference>
<dbReference type="GO" id="GO:0071038">
    <property type="term" value="P:TRAMP-dependent tRNA surveillance pathway"/>
    <property type="evidence" value="ECO:0007669"/>
    <property type="project" value="TreeGrafter"/>
</dbReference>
<dbReference type="GO" id="GO:0071035">
    <property type="term" value="P:nuclear polyadenylation-dependent rRNA catabolic process"/>
    <property type="evidence" value="ECO:0007669"/>
    <property type="project" value="TreeGrafter"/>
</dbReference>
<dbReference type="AlphaFoldDB" id="A0A3S3P749"/>
<dbReference type="GO" id="GO:0000467">
    <property type="term" value="P:exonucleolytic trimming to generate mature 3'-end of 5.8S rRNA from tricistronic rRNA transcript (SSU-rRNA, 5.8S rRNA, LSU-rRNA)"/>
    <property type="evidence" value="ECO:0007669"/>
    <property type="project" value="InterPro"/>
</dbReference>
<organism evidence="11 13">
    <name type="scientific">Dinothrombium tinctorium</name>
    <dbReference type="NCBI Taxonomy" id="1965070"/>
    <lineage>
        <taxon>Eukaryota</taxon>
        <taxon>Metazoa</taxon>
        <taxon>Ecdysozoa</taxon>
        <taxon>Arthropoda</taxon>
        <taxon>Chelicerata</taxon>
        <taxon>Arachnida</taxon>
        <taxon>Acari</taxon>
        <taxon>Acariformes</taxon>
        <taxon>Trombidiformes</taxon>
        <taxon>Prostigmata</taxon>
        <taxon>Anystina</taxon>
        <taxon>Parasitengona</taxon>
        <taxon>Trombidioidea</taxon>
        <taxon>Trombidiidae</taxon>
        <taxon>Dinothrombium</taxon>
    </lineage>
</organism>
<dbReference type="FunFam" id="3.30.420.10:FF:000059">
    <property type="entry name" value="Exosome complex exonuclease Rrp6"/>
    <property type="match status" value="1"/>
</dbReference>
<evidence type="ECO:0000256" key="6">
    <source>
        <dbReference type="ARBA" id="ARBA00022839"/>
    </source>
</evidence>
<dbReference type="Gene3D" id="1.10.150.80">
    <property type="entry name" value="HRDC domain"/>
    <property type="match status" value="1"/>
</dbReference>
<dbReference type="STRING" id="1965070.A0A3S3P749"/>
<evidence type="ECO:0000259" key="10">
    <source>
        <dbReference type="PROSITE" id="PS50967"/>
    </source>
</evidence>
<dbReference type="GO" id="GO:0071039">
    <property type="term" value="P:nuclear polyadenylation-dependent CUT catabolic process"/>
    <property type="evidence" value="ECO:0007669"/>
    <property type="project" value="TreeGrafter"/>
</dbReference>